<gene>
    <name evidence="6" type="ORF">BmR1_04g08080</name>
</gene>
<dbReference type="Gene3D" id="3.40.50.1460">
    <property type="match status" value="1"/>
</dbReference>
<sequence length="583" mass="67375">MIIFIFLYIAHSLIVFAVSNIPTIVGPDIYELNSELALLKSLIVTSDPESFEYKKAIISYNKLSLDKQIKYTESDSIVISTSRHFYNYRHAGNVFSIVSILRHHGGHSINQSQIILPDDHICCPINCLPGKLYIESDINDNVTGDLDNVNVLNGNLNRYGTIINYRRDNLDKNKLRYIITQRYPPFYPRIARSPFRTNVFWAGVIPKPNLLFYITGHGGDRYMQINHREFVLSQEVNVFFSDINIKNVYSRFLLLVDTCQSSTFVSNIDNRIPMGWITSSIYGQSSFSLHNNPKLAVTNVDQFTYYLSHYLKDICGAVKDGVARAAISRLSTSSIKRYLARSFITSTVVSKNLTGLYMSNDPHYKPNSQSSNANDNANDTEKMNLYLGQFVFNYRTVYGNSHILPLHYKWERDLEPNEHVRHYNLNNIKAELFKELQCLSDEILKDIEVKNALGHSNESMEVGIHAGDDYRNQYTSTFGHLDKSINYTNYVIYPLRCRNKLWYYKIKPRPEIKKYHPSYSLLGQYYSFPDQKYLSTIGTTIYTDYTNLSDKNYLERAPLYLTLLIYLSIACNLALYYQPSIYS</sequence>
<keyword evidence="3" id="KW-0337">GPI-anchor biosynthesis</keyword>
<feature type="signal peptide" evidence="5">
    <location>
        <begin position="1"/>
        <end position="17"/>
    </location>
</feature>
<reference evidence="6 7" key="2">
    <citation type="journal article" date="2013" name="PLoS ONE">
        <title>Whole genome mapping and re-organization of the nuclear and mitochondrial genomes of Babesia microti isolates.</title>
        <authorList>
            <person name="Cornillot E."/>
            <person name="Dassouli A."/>
            <person name="Garg A."/>
            <person name="Pachikara N."/>
            <person name="Randazzo S."/>
            <person name="Depoix D."/>
            <person name="Carcy B."/>
            <person name="Delbecq S."/>
            <person name="Frutos R."/>
            <person name="Silva J.C."/>
            <person name="Sutton R."/>
            <person name="Krause P.J."/>
            <person name="Mamoun C.B."/>
        </authorList>
    </citation>
    <scope>NUCLEOTIDE SEQUENCE [LARGE SCALE GENOMIC DNA]</scope>
    <source>
        <strain evidence="6 7">RI</strain>
    </source>
</reference>
<proteinExistence type="inferred from homology"/>
<dbReference type="GO" id="GO:0016255">
    <property type="term" value="P:attachment of GPI anchor to protein"/>
    <property type="evidence" value="ECO:0007669"/>
    <property type="project" value="InterPro"/>
</dbReference>
<dbReference type="GO" id="GO:0006508">
    <property type="term" value="P:proteolysis"/>
    <property type="evidence" value="ECO:0007669"/>
    <property type="project" value="InterPro"/>
</dbReference>
<protein>
    <submittedName>
        <fullName evidence="6">GPI-anchor transamidase</fullName>
        <ecNumber evidence="6">3.-.-.-</ecNumber>
    </submittedName>
</protein>
<dbReference type="EMBL" id="LN871599">
    <property type="protein sequence ID" value="SIO73788.1"/>
    <property type="molecule type" value="Genomic_DNA"/>
</dbReference>
<dbReference type="KEGG" id="bmic:BmR1_04g08080"/>
<organism evidence="6 7">
    <name type="scientific">Babesia microti (strain RI)</name>
    <dbReference type="NCBI Taxonomy" id="1133968"/>
    <lineage>
        <taxon>Eukaryota</taxon>
        <taxon>Sar</taxon>
        <taxon>Alveolata</taxon>
        <taxon>Apicomplexa</taxon>
        <taxon>Aconoidasida</taxon>
        <taxon>Piroplasmida</taxon>
        <taxon>Babesiidae</taxon>
        <taxon>Babesia</taxon>
    </lineage>
</organism>
<reference evidence="6 7" key="3">
    <citation type="journal article" date="2016" name="Sci. Rep.">
        <title>Genome-wide diversity and gene expression profiling of Babesia microti isolates identify polymorphic genes that mediate host-pathogen interactions.</title>
        <authorList>
            <person name="Silva J.C."/>
            <person name="Cornillot E."/>
            <person name="McCracken C."/>
            <person name="Usmani-Brown S."/>
            <person name="Dwivedi A."/>
            <person name="Ifeonu O.O."/>
            <person name="Crabtree J."/>
            <person name="Gotia H.T."/>
            <person name="Virji A.Z."/>
            <person name="Reynes C."/>
            <person name="Colinge J."/>
            <person name="Kumar V."/>
            <person name="Lawres L."/>
            <person name="Pazzi J.E."/>
            <person name="Pablo J.V."/>
            <person name="Hung C."/>
            <person name="Brancato J."/>
            <person name="Kumari P."/>
            <person name="Orvis J."/>
            <person name="Tretina K."/>
            <person name="Chibucos M."/>
            <person name="Ott S."/>
            <person name="Sadzewicz L."/>
            <person name="Sengamalay N."/>
            <person name="Shetty A.C."/>
            <person name="Su Q."/>
            <person name="Tallon L."/>
            <person name="Fraser C.M."/>
            <person name="Frutos R."/>
            <person name="Molina D.M."/>
            <person name="Krause P.J."/>
            <person name="Ben Mamoun C."/>
        </authorList>
    </citation>
    <scope>NUCLEOTIDE SEQUENCE [LARGE SCALE GENOMIC DNA]</scope>
    <source>
        <strain evidence="6 7">RI</strain>
    </source>
</reference>
<dbReference type="GO" id="GO:0003923">
    <property type="term" value="F:GPI-anchor transamidase activity"/>
    <property type="evidence" value="ECO:0007669"/>
    <property type="project" value="InterPro"/>
</dbReference>
<dbReference type="Proteomes" id="UP000002899">
    <property type="component" value="Chromosome IV"/>
</dbReference>
<dbReference type="InterPro" id="IPR001096">
    <property type="entry name" value="Peptidase_C13"/>
</dbReference>
<dbReference type="GO" id="GO:0042765">
    <property type="term" value="C:GPI-anchor transamidase complex"/>
    <property type="evidence" value="ECO:0007669"/>
    <property type="project" value="InterPro"/>
</dbReference>
<comment type="similarity">
    <text evidence="2">Belongs to the peptidase C13 family.</text>
</comment>
<evidence type="ECO:0000256" key="5">
    <source>
        <dbReference type="SAM" id="SignalP"/>
    </source>
</evidence>
<dbReference type="GeneID" id="24426252"/>
<comment type="pathway">
    <text evidence="1">Glycolipid biosynthesis; glycosylphosphatidylinositol-anchor biosynthesis.</text>
</comment>
<evidence type="ECO:0000256" key="4">
    <source>
        <dbReference type="ARBA" id="ARBA00022729"/>
    </source>
</evidence>
<keyword evidence="4 5" id="KW-0732">Signal</keyword>
<evidence type="ECO:0000256" key="1">
    <source>
        <dbReference type="ARBA" id="ARBA00004687"/>
    </source>
</evidence>
<dbReference type="EC" id="3.-.-.-" evidence="6"/>
<dbReference type="UniPathway" id="UPA00196"/>
<dbReference type="PANTHER" id="PTHR48067:SF1">
    <property type="entry name" value="GPI-ANCHOR TRANSAMIDASE"/>
    <property type="match status" value="1"/>
</dbReference>
<dbReference type="VEuPathDB" id="PiroplasmaDB:BmR1_04g08080"/>
<evidence type="ECO:0000256" key="2">
    <source>
        <dbReference type="ARBA" id="ARBA00009941"/>
    </source>
</evidence>
<keyword evidence="6" id="KW-0378">Hydrolase</keyword>
<dbReference type="RefSeq" id="XP_012650207.2">
    <property type="nucleotide sequence ID" value="XM_012794753.2"/>
</dbReference>
<evidence type="ECO:0000313" key="6">
    <source>
        <dbReference type="EMBL" id="SIO73788.1"/>
    </source>
</evidence>
<evidence type="ECO:0000313" key="7">
    <source>
        <dbReference type="Proteomes" id="UP000002899"/>
    </source>
</evidence>
<feature type="chain" id="PRO_5013020677" evidence="5">
    <location>
        <begin position="18"/>
        <end position="583"/>
    </location>
</feature>
<name>A0A1N6LY33_BABMR</name>
<dbReference type="InterPro" id="IPR028361">
    <property type="entry name" value="GPI_transamidase"/>
</dbReference>
<evidence type="ECO:0000256" key="3">
    <source>
        <dbReference type="ARBA" id="ARBA00022502"/>
    </source>
</evidence>
<dbReference type="Pfam" id="PF01650">
    <property type="entry name" value="Peptidase_C13"/>
    <property type="match status" value="1"/>
</dbReference>
<reference evidence="6 7" key="1">
    <citation type="journal article" date="2012" name="Nucleic Acids Res.">
        <title>Sequencing of the smallest Apicomplexan genome from the human pathogen Babesia microti.</title>
        <authorList>
            <person name="Cornillot E."/>
            <person name="Hadj-Kaddour K."/>
            <person name="Dassouli A."/>
            <person name="Noel B."/>
            <person name="Ranwez V."/>
            <person name="Vacherie B."/>
            <person name="Augagneur Y."/>
            <person name="Bres V."/>
            <person name="Duclos A."/>
            <person name="Randazzo S."/>
            <person name="Carcy B."/>
            <person name="Debierre-Grockiego F."/>
            <person name="Delbecq S."/>
            <person name="Moubri-Menage K."/>
            <person name="Shams-Eldin H."/>
            <person name="Usmani-Brown S."/>
            <person name="Bringaud F."/>
            <person name="Wincker P."/>
            <person name="Vivares C.P."/>
            <person name="Schwarz R.T."/>
            <person name="Schetters T.P."/>
            <person name="Krause P.J."/>
            <person name="Gorenflot A."/>
            <person name="Berry V."/>
            <person name="Barbe V."/>
            <person name="Ben Mamoun C."/>
        </authorList>
    </citation>
    <scope>NUCLEOTIDE SEQUENCE [LARGE SCALE GENOMIC DNA]</scope>
    <source>
        <strain evidence="6 7">RI</strain>
    </source>
</reference>
<keyword evidence="7" id="KW-1185">Reference proteome</keyword>
<accession>A0A1N6LY33</accession>
<dbReference type="OrthoDB" id="192611at2759"/>
<dbReference type="GO" id="GO:0006506">
    <property type="term" value="P:GPI anchor biosynthetic process"/>
    <property type="evidence" value="ECO:0007669"/>
    <property type="project" value="UniProtKB-UniPathway"/>
</dbReference>
<dbReference type="AlphaFoldDB" id="A0A1N6LY33"/>
<dbReference type="PANTHER" id="PTHR48067">
    <property type="entry name" value="GPI-ANCHOR TRANSAMIDASE"/>
    <property type="match status" value="1"/>
</dbReference>